<keyword evidence="3" id="KW-1185">Reference proteome</keyword>
<dbReference type="GO" id="GO:0140326">
    <property type="term" value="F:ATPase-coupled intramembrane lipid transporter activity"/>
    <property type="evidence" value="ECO:0007669"/>
    <property type="project" value="TreeGrafter"/>
</dbReference>
<dbReference type="GO" id="GO:0005548">
    <property type="term" value="F:phospholipid transporter activity"/>
    <property type="evidence" value="ECO:0007669"/>
    <property type="project" value="TreeGrafter"/>
</dbReference>
<proteinExistence type="predicted"/>
<organism evidence="2 3">
    <name type="scientific">Pavo cristatus</name>
    <name type="common">Indian peafowl</name>
    <name type="synonym">Blue peafowl</name>
    <dbReference type="NCBI Taxonomy" id="9049"/>
    <lineage>
        <taxon>Eukaryota</taxon>
        <taxon>Metazoa</taxon>
        <taxon>Chordata</taxon>
        <taxon>Craniata</taxon>
        <taxon>Vertebrata</taxon>
        <taxon>Euteleostomi</taxon>
        <taxon>Archelosauria</taxon>
        <taxon>Archosauria</taxon>
        <taxon>Dinosauria</taxon>
        <taxon>Saurischia</taxon>
        <taxon>Theropoda</taxon>
        <taxon>Coelurosauria</taxon>
        <taxon>Aves</taxon>
        <taxon>Neognathae</taxon>
        <taxon>Galloanserae</taxon>
        <taxon>Galliformes</taxon>
        <taxon>Phasianidae</taxon>
        <taxon>Phasianinae</taxon>
        <taxon>Pavo</taxon>
    </lineage>
</organism>
<evidence type="ECO:0000256" key="1">
    <source>
        <dbReference type="SAM" id="Phobius"/>
    </source>
</evidence>
<dbReference type="AlphaFoldDB" id="A0A8C9ERQ0"/>
<reference evidence="2" key="2">
    <citation type="submission" date="2025-09" db="UniProtKB">
        <authorList>
            <consortium name="Ensembl"/>
        </authorList>
    </citation>
    <scope>IDENTIFICATION</scope>
</reference>
<name>A0A8C9ERQ0_PAVCR</name>
<keyword evidence="1" id="KW-1133">Transmembrane helix</keyword>
<feature type="transmembrane region" description="Helical" evidence="1">
    <location>
        <begin position="590"/>
        <end position="608"/>
    </location>
</feature>
<keyword evidence="1" id="KW-0812">Transmembrane</keyword>
<reference evidence="2" key="1">
    <citation type="submission" date="2025-08" db="UniProtKB">
        <authorList>
            <consortium name="Ensembl"/>
        </authorList>
    </citation>
    <scope>IDENTIFICATION</scope>
</reference>
<accession>A0A8C9ERQ0</accession>
<evidence type="ECO:0000313" key="3">
    <source>
        <dbReference type="Proteomes" id="UP000694428"/>
    </source>
</evidence>
<evidence type="ECO:0000313" key="2">
    <source>
        <dbReference type="Ensembl" id="ENSPSTP00000004176.1"/>
    </source>
</evidence>
<dbReference type="GO" id="GO:0016020">
    <property type="term" value="C:membrane"/>
    <property type="evidence" value="ECO:0007669"/>
    <property type="project" value="InterPro"/>
</dbReference>
<dbReference type="GO" id="GO:0140359">
    <property type="term" value="F:ABC-type transporter activity"/>
    <property type="evidence" value="ECO:0007669"/>
    <property type="project" value="InterPro"/>
</dbReference>
<dbReference type="InterPro" id="IPR026082">
    <property type="entry name" value="ABCA"/>
</dbReference>
<protein>
    <submittedName>
        <fullName evidence="2">Uncharacterized protein</fullName>
    </submittedName>
</protein>
<sequence>MSFLRQIRLLLWKNWILRKRQKLRVLVELIWPLSLFLALVWLRKANPLYRQHECHFPNKAMPSAGTLPWLQGIFCNMNNPCFRSPTRGEGPGVVSNYNNSILARVYKDAQELLLEAPEIHDLGRVWEELIIMTQFMETMRTNPERIAGRGIRILDILKDGETLTSFLLENAGLPDAVVFQLVNAQVRPEQFAYGVPNLTLKDIACSQMLLDRFIIFSSRRGLPSVHKAMCALSQEGLQRVEDALYANVDFFKLFRLLPTVLDRNSPGADLRSWGRVLSNVSQVVQKVSARKQSVQDLLKVLQPFVQDGIPESLGHLVSSLSDLFCGYPEGGGSRVLSFNWYEDNNYKAFLGIDSTKKSIYLYDNTTTPFCNELIQNLESNPLTKIAWSAVKPLLMGKILFAPNSPPVQQIIKNCLTLDKFEGYRDETQLTHQALHLLEENKFWAGVVFPDIDPTRKSLPPHVKYKIRMDIDAVEKTNKIKDRYWDPGPRADPVDDLRYIWGGFAYLQDMIEHGIIKTQTNTEVPLGIYLQQMPYPCFVDDVFMITLNRSFPVFMVLAWIYSVSMTVKSIVLEKEMRLKEAMKNRGITNGVIWCTWFLDSFFMMAVTLSRGGKLNSPERFIVRALTKTVHLSNYSVYCFPIDKVPNK</sequence>
<dbReference type="PANTHER" id="PTHR19229:SF190">
    <property type="entry name" value="RETINAL-SPECIFIC PHOSPHOLIPID-TRANSPORTING ATPASE ABCA4"/>
    <property type="match status" value="1"/>
</dbReference>
<feature type="transmembrane region" description="Helical" evidence="1">
    <location>
        <begin position="550"/>
        <end position="570"/>
    </location>
</feature>
<dbReference type="Ensembl" id="ENSPSTT00000004391.1">
    <property type="protein sequence ID" value="ENSPSTP00000004176.1"/>
    <property type="gene ID" value="ENSPSTG00000003028.1"/>
</dbReference>
<feature type="transmembrane region" description="Helical" evidence="1">
    <location>
        <begin position="23"/>
        <end position="42"/>
    </location>
</feature>
<dbReference type="Proteomes" id="UP000694428">
    <property type="component" value="Unplaced"/>
</dbReference>
<keyword evidence="1" id="KW-0472">Membrane</keyword>
<dbReference type="PANTHER" id="PTHR19229">
    <property type="entry name" value="ATP-BINDING CASSETTE TRANSPORTER SUBFAMILY A ABCA"/>
    <property type="match status" value="1"/>
</dbReference>